<protein>
    <recommendedName>
        <fullName evidence="3">Ig-like domain-containing protein</fullName>
    </recommendedName>
</protein>
<dbReference type="GO" id="GO:0005975">
    <property type="term" value="P:carbohydrate metabolic process"/>
    <property type="evidence" value="ECO:0007669"/>
    <property type="project" value="UniProtKB-ARBA"/>
</dbReference>
<dbReference type="Proteomes" id="UP000238296">
    <property type="component" value="Unassembled WGS sequence"/>
</dbReference>
<comment type="caution">
    <text evidence="1">The sequence shown here is derived from an EMBL/GenBank/DDBJ whole genome shotgun (WGS) entry which is preliminary data.</text>
</comment>
<reference evidence="1 2" key="1">
    <citation type="journal article" date="2017" name="Int. J. Syst. Evol. Microbiol.">
        <title>Mycobacterium talmoniae sp. nov., a slowly growing mycobacterium isolated from human respiratory samples.</title>
        <authorList>
            <person name="Davidson R.M."/>
            <person name="DeGroote M.A."/>
            <person name="Marola J.L."/>
            <person name="Buss S."/>
            <person name="Jones V."/>
            <person name="McNeil M.R."/>
            <person name="Freifeld A.G."/>
            <person name="Elaine Epperson L."/>
            <person name="Hasan N.A."/>
            <person name="Jackson M."/>
            <person name="Iwen P.C."/>
            <person name="Salfinger M."/>
            <person name="Strong M."/>
        </authorList>
    </citation>
    <scope>NUCLEOTIDE SEQUENCE [LARGE SCALE GENOMIC DNA]</scope>
    <source>
        <strain evidence="1 2">ATCC BAA-2683</strain>
    </source>
</reference>
<evidence type="ECO:0000313" key="1">
    <source>
        <dbReference type="EMBL" id="PQM45213.1"/>
    </source>
</evidence>
<dbReference type="Pfam" id="PF23148">
    <property type="entry name" value="Gp77"/>
    <property type="match status" value="1"/>
</dbReference>
<name>A0A2S8BEX5_9MYCO</name>
<dbReference type="InterPro" id="IPR013783">
    <property type="entry name" value="Ig-like_fold"/>
</dbReference>
<gene>
    <name evidence="1" type="ORF">C1Y40_04639</name>
</gene>
<dbReference type="AlphaFoldDB" id="A0A2S8BEX5"/>
<dbReference type="EMBL" id="PPEA01000660">
    <property type="protein sequence ID" value="PQM45213.1"/>
    <property type="molecule type" value="Genomic_DNA"/>
</dbReference>
<organism evidence="1 2">
    <name type="scientific">Mycobacterium talmoniae</name>
    <dbReference type="NCBI Taxonomy" id="1858794"/>
    <lineage>
        <taxon>Bacteria</taxon>
        <taxon>Bacillati</taxon>
        <taxon>Actinomycetota</taxon>
        <taxon>Actinomycetes</taxon>
        <taxon>Mycobacteriales</taxon>
        <taxon>Mycobacteriaceae</taxon>
        <taxon>Mycobacterium</taxon>
    </lineage>
</organism>
<evidence type="ECO:0008006" key="3">
    <source>
        <dbReference type="Google" id="ProtNLM"/>
    </source>
</evidence>
<evidence type="ECO:0000313" key="2">
    <source>
        <dbReference type="Proteomes" id="UP000238296"/>
    </source>
</evidence>
<dbReference type="InterPro" id="IPR056928">
    <property type="entry name" value="Gp77-like"/>
</dbReference>
<sequence>MFVKDPSATLDYTVDWSAWMPSGDTIKTAAWTATTGLTVASSPAASTTATTATTFVSGGTAGQSYTLTCEITTTAGRTDSRSMTIAVQDL</sequence>
<proteinExistence type="predicted"/>
<dbReference type="Gene3D" id="2.60.40.10">
    <property type="entry name" value="Immunoglobulins"/>
    <property type="match status" value="1"/>
</dbReference>
<accession>A0A2S8BEX5</accession>